<feature type="chain" id="PRO_5011588775" description="26 kDa periplasmic immunogenic protein" evidence="1">
    <location>
        <begin position="21"/>
        <end position="232"/>
    </location>
</feature>
<dbReference type="GO" id="GO:0006974">
    <property type="term" value="P:DNA damage response"/>
    <property type="evidence" value="ECO:0007669"/>
    <property type="project" value="TreeGrafter"/>
</dbReference>
<evidence type="ECO:0008006" key="4">
    <source>
        <dbReference type="Google" id="ProtNLM"/>
    </source>
</evidence>
<dbReference type="RefSeq" id="WP_091429819.1">
    <property type="nucleotide sequence ID" value="NZ_FOJB01000001.1"/>
</dbReference>
<dbReference type="Gene3D" id="3.30.110.170">
    <property type="entry name" value="Protein of unknown function (DUF541), domain 1"/>
    <property type="match status" value="1"/>
</dbReference>
<dbReference type="Pfam" id="PF04402">
    <property type="entry name" value="SIMPL"/>
    <property type="match status" value="1"/>
</dbReference>
<reference evidence="2 3" key="1">
    <citation type="submission" date="2016-10" db="EMBL/GenBank/DDBJ databases">
        <authorList>
            <person name="de Groot N.N."/>
        </authorList>
    </citation>
    <scope>NUCLEOTIDE SEQUENCE [LARGE SCALE GENOMIC DNA]</scope>
    <source>
        <strain evidence="2 3">DSM 29439</strain>
    </source>
</reference>
<dbReference type="OrthoDB" id="9813144at2"/>
<protein>
    <recommendedName>
        <fullName evidence="4">26 kDa periplasmic immunogenic protein</fullName>
    </recommendedName>
</protein>
<keyword evidence="1" id="KW-0732">Signal</keyword>
<dbReference type="PANTHER" id="PTHR34387:SF1">
    <property type="entry name" value="PERIPLASMIC IMMUNOGENIC PROTEIN"/>
    <property type="match status" value="1"/>
</dbReference>
<keyword evidence="3" id="KW-1185">Reference proteome</keyword>
<dbReference type="Proteomes" id="UP000199650">
    <property type="component" value="Unassembled WGS sequence"/>
</dbReference>
<accession>A0A1I0PJ36</accession>
<sequence length="232" mass="24337">MRKTIAIFGLMMAVASPVWADSNDARLTVTGQGIADVEPDMARISLGVTKEAPEAGAALDQVAGVAQDIFDRLAQQGIEPRDMQSSQVNLSPKYDYNRNPDGPPKLVGFTANTMVSVRVRDLTKLGQIMSAVTADGANQLSGLQFDLQDRGPAEDAARASAVKDAMARAKVLADAAGVKLGSVVSIHEGGGYAPAPVYGRMAMEAAQSDMPIAVGEVEIEASVTMVFELGEE</sequence>
<dbReference type="InterPro" id="IPR052022">
    <property type="entry name" value="26kDa_periplasmic_antigen"/>
</dbReference>
<dbReference type="InterPro" id="IPR007497">
    <property type="entry name" value="SIMPL/DUF541"/>
</dbReference>
<dbReference type="EMBL" id="FOJB01000001">
    <property type="protein sequence ID" value="SEW14282.1"/>
    <property type="molecule type" value="Genomic_DNA"/>
</dbReference>
<evidence type="ECO:0000313" key="3">
    <source>
        <dbReference type="Proteomes" id="UP000199650"/>
    </source>
</evidence>
<feature type="signal peptide" evidence="1">
    <location>
        <begin position="1"/>
        <end position="20"/>
    </location>
</feature>
<organism evidence="2 3">
    <name type="scientific">Aliiroseovarius sediminilitoris</name>
    <dbReference type="NCBI Taxonomy" id="1173584"/>
    <lineage>
        <taxon>Bacteria</taxon>
        <taxon>Pseudomonadati</taxon>
        <taxon>Pseudomonadota</taxon>
        <taxon>Alphaproteobacteria</taxon>
        <taxon>Rhodobacterales</taxon>
        <taxon>Paracoccaceae</taxon>
        <taxon>Aliiroseovarius</taxon>
    </lineage>
</organism>
<dbReference type="PANTHER" id="PTHR34387">
    <property type="entry name" value="SLR1258 PROTEIN"/>
    <property type="match status" value="1"/>
</dbReference>
<evidence type="ECO:0000313" key="2">
    <source>
        <dbReference type="EMBL" id="SEW14282.1"/>
    </source>
</evidence>
<gene>
    <name evidence="2" type="ORF">SAMN05444851_1671</name>
</gene>
<dbReference type="STRING" id="1173584.SAMN05444851_1671"/>
<evidence type="ECO:0000256" key="1">
    <source>
        <dbReference type="SAM" id="SignalP"/>
    </source>
</evidence>
<name>A0A1I0PJ36_9RHOB</name>
<dbReference type="AlphaFoldDB" id="A0A1I0PJ36"/>
<proteinExistence type="predicted"/>
<dbReference type="Gene3D" id="3.30.70.2970">
    <property type="entry name" value="Protein of unknown function (DUF541), domain 2"/>
    <property type="match status" value="1"/>
</dbReference>